<name>A0AA86IWI2_9CAUD</name>
<accession>A0AA86IWI2</accession>
<protein>
    <submittedName>
        <fullName evidence="2">Structural protein</fullName>
    </submittedName>
</protein>
<keyword evidence="1" id="KW-1133">Transmembrane helix</keyword>
<dbReference type="EMBL" id="LC779065">
    <property type="protein sequence ID" value="BES79785.1"/>
    <property type="molecule type" value="Genomic_DNA"/>
</dbReference>
<proteinExistence type="predicted"/>
<evidence type="ECO:0000313" key="3">
    <source>
        <dbReference type="Proteomes" id="UP001304813"/>
    </source>
</evidence>
<organism evidence="2 3">
    <name type="scientific">Yersinia phage vB_Yru_GN1</name>
    <dbReference type="NCBI Taxonomy" id="3074381"/>
    <lineage>
        <taxon>Viruses</taxon>
        <taxon>Duplodnaviria</taxon>
        <taxon>Heunggongvirae</taxon>
        <taxon>Uroviricota</taxon>
        <taxon>Caudoviricetes</taxon>
        <taxon>Caudoviricetes incertae sedis</taxon>
        <taxon>Sepahanvirus</taxon>
        <taxon>Sepahanvirus vB-Yru-GN1</taxon>
    </lineage>
</organism>
<evidence type="ECO:0000256" key="1">
    <source>
        <dbReference type="SAM" id="Phobius"/>
    </source>
</evidence>
<keyword evidence="1" id="KW-0812">Transmembrane</keyword>
<keyword evidence="3" id="KW-1185">Reference proteome</keyword>
<feature type="transmembrane region" description="Helical" evidence="1">
    <location>
        <begin position="108"/>
        <end position="128"/>
    </location>
</feature>
<reference evidence="2 3" key="1">
    <citation type="submission" date="2023-09" db="EMBL/GenBank/DDBJ databases">
        <title>Analysis of phage genome (vB_Yru_GN1) of the bacterium (Yersinia ruckeri).</title>
        <authorList>
            <person name="Ganjoor M.S."/>
            <person name="Bouzari M."/>
            <person name="Soleimani-Delfan A."/>
        </authorList>
    </citation>
    <scope>NUCLEOTIDE SEQUENCE [LARGE SCALE GENOMIC DNA]</scope>
    <source>
        <strain evidence="3">vB_Yru_GN1</strain>
    </source>
</reference>
<keyword evidence="1" id="KW-0472">Membrane</keyword>
<dbReference type="Proteomes" id="UP001304813">
    <property type="component" value="Segment"/>
</dbReference>
<sequence length="130" mass="14976">MDREVAKFIVNQDIMGLIKNGSYVGQMVQAHREVMTGYAINPKVFIQSRIDEDEPWRNDSYPQFNPEYQYRIAPPGAVLDNKVSTRDLWINFDRIDNRLNELGRDFKLTRSISIIAVLALAAIITSVLKF</sequence>
<evidence type="ECO:0000313" key="2">
    <source>
        <dbReference type="EMBL" id="BES79785.1"/>
    </source>
</evidence>